<dbReference type="STRING" id="99656.SAMN05421659_13115"/>
<dbReference type="InterPro" id="IPR052922">
    <property type="entry name" value="Cytidylate_Kinase-2"/>
</dbReference>
<accession>A0A1I0RXN1</accession>
<keyword evidence="2" id="KW-1185">Reference proteome</keyword>
<organism evidence="1 2">
    <name type="scientific">[Clostridium] fimetarium</name>
    <dbReference type="NCBI Taxonomy" id="99656"/>
    <lineage>
        <taxon>Bacteria</taxon>
        <taxon>Bacillati</taxon>
        <taxon>Bacillota</taxon>
        <taxon>Clostridia</taxon>
        <taxon>Lachnospirales</taxon>
        <taxon>Lachnospiraceae</taxon>
    </lineage>
</organism>
<dbReference type="SUPFAM" id="SSF52540">
    <property type="entry name" value="P-loop containing nucleoside triphosphate hydrolases"/>
    <property type="match status" value="1"/>
</dbReference>
<dbReference type="PANTHER" id="PTHR37816:SF2">
    <property type="entry name" value="DNA TOPOLOGY MODULATION PROTEIN FLAR-RELATED PROTEIN"/>
    <property type="match status" value="1"/>
</dbReference>
<name>A0A1I0RXN1_9FIRM</name>
<evidence type="ECO:0000313" key="1">
    <source>
        <dbReference type="EMBL" id="SEW46335.1"/>
    </source>
</evidence>
<dbReference type="PANTHER" id="PTHR37816">
    <property type="entry name" value="YALI0E33011P"/>
    <property type="match status" value="1"/>
</dbReference>
<evidence type="ECO:0000313" key="2">
    <source>
        <dbReference type="Proteomes" id="UP000199701"/>
    </source>
</evidence>
<dbReference type="Proteomes" id="UP000199701">
    <property type="component" value="Unassembled WGS sequence"/>
</dbReference>
<protein>
    <submittedName>
        <fullName evidence="1">Adenylate kinase</fullName>
    </submittedName>
</protein>
<dbReference type="EMBL" id="FOJI01000031">
    <property type="protein sequence ID" value="SEW46335.1"/>
    <property type="molecule type" value="Genomic_DNA"/>
</dbReference>
<dbReference type="AlphaFoldDB" id="A0A1I0RXN1"/>
<dbReference type="Gene3D" id="3.40.50.300">
    <property type="entry name" value="P-loop containing nucleotide triphosphate hydrolases"/>
    <property type="match status" value="1"/>
</dbReference>
<dbReference type="OrthoDB" id="1201990at2"/>
<reference evidence="1 2" key="1">
    <citation type="submission" date="2016-10" db="EMBL/GenBank/DDBJ databases">
        <authorList>
            <person name="de Groot N.N."/>
        </authorList>
    </citation>
    <scope>NUCLEOTIDE SEQUENCE [LARGE SCALE GENOMIC DNA]</scope>
    <source>
        <strain evidence="1 2">DSM 9179</strain>
    </source>
</reference>
<keyword evidence="1" id="KW-0418">Kinase</keyword>
<dbReference type="InterPro" id="IPR027417">
    <property type="entry name" value="P-loop_NTPase"/>
</dbReference>
<dbReference type="RefSeq" id="WP_092458346.1">
    <property type="nucleotide sequence ID" value="NZ_FOJI01000031.1"/>
</dbReference>
<dbReference type="GO" id="GO:0016301">
    <property type="term" value="F:kinase activity"/>
    <property type="evidence" value="ECO:0007669"/>
    <property type="project" value="UniProtKB-KW"/>
</dbReference>
<proteinExistence type="predicted"/>
<keyword evidence="1" id="KW-0808">Transferase</keyword>
<gene>
    <name evidence="1" type="ORF">SAMN05421659_13115</name>
</gene>
<sequence length="172" mass="20905">MKILIFGIVASGKTTLAQKLSNELKVPYYEGDNIAWGFPKEKRYKRSNEEQEEIIEKINKKGNWIVEGTYRESQKVLYKYADKIIFLDTPLYIRKFRIIYRFIKQQLGIEKCNYKSDFNMLKHMFKWSNDFENKRKEYEERLMEYSDKLIWIKNSKELDGNYKVLLQTKRKI</sequence>